<keyword evidence="3 13" id="KW-0052">Apoplast</keyword>
<dbReference type="CDD" id="cd02241">
    <property type="entry name" value="cupin_OxOx"/>
    <property type="match status" value="1"/>
</dbReference>
<feature type="binding site" evidence="11">
    <location>
        <position position="160"/>
    </location>
    <ligand>
        <name>Mn(2+)</name>
        <dbReference type="ChEBI" id="CHEBI:29035"/>
    </ligand>
</feature>
<dbReference type="InterPro" id="IPR006045">
    <property type="entry name" value="Cupin_1"/>
</dbReference>
<dbReference type="GO" id="GO:0010497">
    <property type="term" value="P:plasmodesmata-mediated intercellular transport"/>
    <property type="evidence" value="ECO:0007669"/>
    <property type="project" value="UniProtKB-ARBA"/>
</dbReference>
<feature type="chain" id="PRO_5019620842" description="Germin-like protein" evidence="13">
    <location>
        <begin position="27"/>
        <end position="221"/>
    </location>
</feature>
<evidence type="ECO:0000259" key="14">
    <source>
        <dbReference type="SMART" id="SM00835"/>
    </source>
</evidence>
<keyword evidence="8" id="KW-0325">Glycoprotein</keyword>
<keyword evidence="7 12" id="KW-1015">Disulfide bond</keyword>
<evidence type="ECO:0000256" key="3">
    <source>
        <dbReference type="ARBA" id="ARBA00022523"/>
    </source>
</evidence>
<evidence type="ECO:0000256" key="4">
    <source>
        <dbReference type="ARBA" id="ARBA00022525"/>
    </source>
</evidence>
<evidence type="ECO:0000256" key="12">
    <source>
        <dbReference type="PIRSR" id="PIRSR601929-3"/>
    </source>
</evidence>
<dbReference type="InterPro" id="IPR001929">
    <property type="entry name" value="Germin"/>
</dbReference>
<dbReference type="PROSITE" id="PS00725">
    <property type="entry name" value="GERMIN"/>
    <property type="match status" value="1"/>
</dbReference>
<dbReference type="Proteomes" id="UP000238479">
    <property type="component" value="Chromosome 7"/>
</dbReference>
<comment type="caution">
    <text evidence="15">The sequence shown here is derived from an EMBL/GenBank/DDBJ whole genome shotgun (WGS) entry which is preliminary data.</text>
</comment>
<dbReference type="AlphaFoldDB" id="A0A2P6P4J2"/>
<feature type="binding site" evidence="10">
    <location>
        <position position="116"/>
    </location>
    <ligand>
        <name>oxalate</name>
        <dbReference type="ChEBI" id="CHEBI:30623"/>
    </ligand>
</feature>
<dbReference type="SUPFAM" id="SSF51182">
    <property type="entry name" value="RmlC-like cupins"/>
    <property type="match status" value="1"/>
</dbReference>
<evidence type="ECO:0000313" key="15">
    <source>
        <dbReference type="EMBL" id="PRQ16812.1"/>
    </source>
</evidence>
<keyword evidence="4 13" id="KW-0964">Secreted</keyword>
<dbReference type="EMBL" id="PDCK01000045">
    <property type="protein sequence ID" value="PRQ16812.1"/>
    <property type="molecule type" value="Genomic_DNA"/>
</dbReference>
<dbReference type="SMART" id="SM00835">
    <property type="entry name" value="Cupin_1"/>
    <property type="match status" value="1"/>
</dbReference>
<feature type="binding site" evidence="11">
    <location>
        <position position="121"/>
    </location>
    <ligand>
        <name>Mn(2+)</name>
        <dbReference type="ChEBI" id="CHEBI:29035"/>
    </ligand>
</feature>
<keyword evidence="6 13" id="KW-0732">Signal</keyword>
<evidence type="ECO:0000256" key="8">
    <source>
        <dbReference type="ARBA" id="ARBA00023180"/>
    </source>
</evidence>
<evidence type="ECO:0000256" key="5">
    <source>
        <dbReference type="ARBA" id="ARBA00022723"/>
    </source>
</evidence>
<evidence type="ECO:0000313" key="16">
    <source>
        <dbReference type="Proteomes" id="UP000238479"/>
    </source>
</evidence>
<dbReference type="InterPro" id="IPR014710">
    <property type="entry name" value="RmlC-like_jellyroll"/>
</dbReference>
<evidence type="ECO:0000256" key="13">
    <source>
        <dbReference type="RuleBase" id="RU366015"/>
    </source>
</evidence>
<keyword evidence="16" id="KW-1185">Reference proteome</keyword>
<feature type="binding site" evidence="11">
    <location>
        <position position="116"/>
    </location>
    <ligand>
        <name>Mn(2+)</name>
        <dbReference type="ChEBI" id="CHEBI:29035"/>
    </ligand>
</feature>
<feature type="binding site" evidence="11">
    <location>
        <position position="114"/>
    </location>
    <ligand>
        <name>Mn(2+)</name>
        <dbReference type="ChEBI" id="CHEBI:29035"/>
    </ligand>
</feature>
<feature type="binding site" evidence="10">
    <location>
        <position position="121"/>
    </location>
    <ligand>
        <name>oxalate</name>
        <dbReference type="ChEBI" id="CHEBI:30623"/>
    </ligand>
</feature>
<dbReference type="InterPro" id="IPR011051">
    <property type="entry name" value="RmlC_Cupin_sf"/>
</dbReference>
<proteinExistence type="inferred from homology"/>
<keyword evidence="5 10" id="KW-0479">Metal-binding</keyword>
<evidence type="ECO:0000256" key="7">
    <source>
        <dbReference type="ARBA" id="ARBA00023157"/>
    </source>
</evidence>
<keyword evidence="9 10" id="KW-0464">Manganese</keyword>
<evidence type="ECO:0000256" key="6">
    <source>
        <dbReference type="ARBA" id="ARBA00022729"/>
    </source>
</evidence>
<comment type="subcellular location">
    <subcellularLocation>
        <location evidence="1 13">Secreted</location>
        <location evidence="1 13">Extracellular space</location>
        <location evidence="1 13">Apoplast</location>
    </subcellularLocation>
</comment>
<dbReference type="FunFam" id="2.60.120.10:FF:000025">
    <property type="entry name" value="germin-like protein subfamily 2 member 1"/>
    <property type="match status" value="1"/>
</dbReference>
<evidence type="ECO:0000256" key="10">
    <source>
        <dbReference type="PIRSR" id="PIRSR601929-1"/>
    </source>
</evidence>
<dbReference type="PRINTS" id="PR00325">
    <property type="entry name" value="GERMIN"/>
</dbReference>
<dbReference type="PANTHER" id="PTHR31238">
    <property type="entry name" value="GERMIN-LIKE PROTEIN SUBFAMILY 3 MEMBER 3"/>
    <property type="match status" value="1"/>
</dbReference>
<gene>
    <name evidence="15" type="ORF">RchiOBHm_Chr7g0188271</name>
</gene>
<dbReference type="GO" id="GO:0030145">
    <property type="term" value="F:manganese ion binding"/>
    <property type="evidence" value="ECO:0007669"/>
    <property type="project" value="UniProtKB-UniRule"/>
</dbReference>
<dbReference type="GO" id="GO:0009506">
    <property type="term" value="C:plasmodesma"/>
    <property type="evidence" value="ECO:0007669"/>
    <property type="project" value="UniProtKB-ARBA"/>
</dbReference>
<dbReference type="OrthoDB" id="1921208at2759"/>
<dbReference type="GO" id="GO:2000280">
    <property type="term" value="P:regulation of root development"/>
    <property type="evidence" value="ECO:0007669"/>
    <property type="project" value="UniProtKB-ARBA"/>
</dbReference>
<feature type="domain" description="Cupin type-1" evidence="14">
    <location>
        <begin position="66"/>
        <end position="211"/>
    </location>
</feature>
<evidence type="ECO:0000256" key="1">
    <source>
        <dbReference type="ARBA" id="ARBA00004271"/>
    </source>
</evidence>
<sequence>MNSPSFACYFVFLSVIFCFCTKISLADSDNLQDTCPTSPLAKQTIFINGFPCKNPNDISAPDFKTTQLTQPGDTDNFSGSAVTIVTAAEFPGLNTLGLSIARTDLRVDGLVRLHSHPRATEMFFVSKGLVLVGFIDTSNQPFGTFLKEGDVFVFPRGLLHFCLNLGYGSATGLSVYNSQNPGAVTMSDAMFEPTPDVIKKLTKGFVTGHLRNATLSGISSF</sequence>
<evidence type="ECO:0000256" key="2">
    <source>
        <dbReference type="ARBA" id="ARBA00007456"/>
    </source>
</evidence>
<dbReference type="InterPro" id="IPR019780">
    <property type="entry name" value="Germin_Mn-BS"/>
</dbReference>
<evidence type="ECO:0000256" key="11">
    <source>
        <dbReference type="PIRSR" id="PIRSR601929-2"/>
    </source>
</evidence>
<dbReference type="Gramene" id="PRQ16812">
    <property type="protein sequence ID" value="PRQ16812"/>
    <property type="gene ID" value="RchiOBHm_Chr7g0188271"/>
</dbReference>
<evidence type="ECO:0000256" key="9">
    <source>
        <dbReference type="ARBA" id="ARBA00023211"/>
    </source>
</evidence>
<dbReference type="Gene3D" id="2.60.120.10">
    <property type="entry name" value="Jelly Rolls"/>
    <property type="match status" value="1"/>
</dbReference>
<organism evidence="15 16">
    <name type="scientific">Rosa chinensis</name>
    <name type="common">China rose</name>
    <dbReference type="NCBI Taxonomy" id="74649"/>
    <lineage>
        <taxon>Eukaryota</taxon>
        <taxon>Viridiplantae</taxon>
        <taxon>Streptophyta</taxon>
        <taxon>Embryophyta</taxon>
        <taxon>Tracheophyta</taxon>
        <taxon>Spermatophyta</taxon>
        <taxon>Magnoliopsida</taxon>
        <taxon>eudicotyledons</taxon>
        <taxon>Gunneridae</taxon>
        <taxon>Pentapetalae</taxon>
        <taxon>rosids</taxon>
        <taxon>fabids</taxon>
        <taxon>Rosales</taxon>
        <taxon>Rosaceae</taxon>
        <taxon>Rosoideae</taxon>
        <taxon>Rosoideae incertae sedis</taxon>
        <taxon>Rosa</taxon>
    </lineage>
</organism>
<dbReference type="Pfam" id="PF00190">
    <property type="entry name" value="Cupin_1"/>
    <property type="match status" value="1"/>
</dbReference>
<name>A0A2P6P4J2_ROSCH</name>
<feature type="disulfide bond" evidence="12">
    <location>
        <begin position="35"/>
        <end position="52"/>
    </location>
</feature>
<dbReference type="GO" id="GO:0048046">
    <property type="term" value="C:apoplast"/>
    <property type="evidence" value="ECO:0007669"/>
    <property type="project" value="UniProtKB-SubCell"/>
</dbReference>
<protein>
    <recommendedName>
        <fullName evidence="13">Germin-like protein</fullName>
    </recommendedName>
</protein>
<comment type="similarity">
    <text evidence="2 13">Belongs to the germin family.</text>
</comment>
<dbReference type="OMA" id="LLHYCLN"/>
<accession>A0A2P6P4J2</accession>
<feature type="signal peptide" evidence="13">
    <location>
        <begin position="1"/>
        <end position="26"/>
    </location>
</feature>
<reference evidence="15 16" key="1">
    <citation type="journal article" date="2018" name="Nat. Genet.">
        <title>The Rosa genome provides new insights in the design of modern roses.</title>
        <authorList>
            <person name="Bendahmane M."/>
        </authorList>
    </citation>
    <scope>NUCLEOTIDE SEQUENCE [LARGE SCALE GENOMIC DNA]</scope>
    <source>
        <strain evidence="16">cv. Old Blush</strain>
    </source>
</reference>